<gene>
    <name evidence="9" type="primary">argH_1</name>
    <name evidence="9" type="ORF">PPN31114_00861</name>
</gene>
<evidence type="ECO:0000256" key="5">
    <source>
        <dbReference type="ARBA" id="ARBA00023239"/>
    </source>
</evidence>
<dbReference type="InterPro" id="IPR024083">
    <property type="entry name" value="Fumarase/histidase_N"/>
</dbReference>
<name>A0A5E4SN31_9BURK</name>
<dbReference type="GO" id="GO:0004056">
    <property type="term" value="F:argininosuccinate lyase activity"/>
    <property type="evidence" value="ECO:0007669"/>
    <property type="project" value="UniProtKB-EC"/>
</dbReference>
<feature type="chain" id="PRO_5022906776" description="argininosuccinate lyase" evidence="6">
    <location>
        <begin position="24"/>
        <end position="517"/>
    </location>
</feature>
<dbReference type="Gene3D" id="1.10.275.10">
    <property type="entry name" value="Fumarase/aspartase (N-terminal domain)"/>
    <property type="match status" value="1"/>
</dbReference>
<evidence type="ECO:0000256" key="6">
    <source>
        <dbReference type="SAM" id="SignalP"/>
    </source>
</evidence>
<dbReference type="Proteomes" id="UP000366945">
    <property type="component" value="Unassembled WGS sequence"/>
</dbReference>
<sequence length="517" mass="56463">MHKKRIAGFGLCLMTMVSVPALAQSAPNSTASAATASMAATPQRDAFFWLGEINKASLVINTRQGLLDKTLAPRIATGLDTVLRAGDQPGGARPDLVITFEPLLIKAAGVEATLLHAGRSSQDMLATVRAAMYRDRLLVLAAQLRTTTATLRRLAQQYEATIVPNYTNGVAAQPNSYGHYLLGYVAGLQRDSQRLHELYARVDLSPMGTTVLNGTSWPLDRDKMAHALGFADKVDNAYDASQIAATDLPVEIGALATSIALHTSAFVQDVMVQYAQPRPWILLREGGGNTYVSSAMPQKRNPGLLNDTRTAASMVVTLGVGRVITAHNIPPGMSDAKHIDENMAVLDRTTALLKRWDRVLNALVIDPQRALEELDSDWTASQEVADVLMREHGLPFRVGHHFASEIVDYAKAHDLRPSNFPYTEAQRIYKQTLTEMQVSGGELPMTEAQFRATLDPTAIVMHRATSGGPQPAEMKRMLARTDGELDADGKWIDTHRQTIDRSLASLDSDFRRYLSAN</sequence>
<dbReference type="Gene3D" id="1.20.200.10">
    <property type="entry name" value="Fumarase/aspartase (Central domain)"/>
    <property type="match status" value="1"/>
</dbReference>
<dbReference type="GO" id="GO:0005829">
    <property type="term" value="C:cytosol"/>
    <property type="evidence" value="ECO:0007669"/>
    <property type="project" value="TreeGrafter"/>
</dbReference>
<evidence type="ECO:0000313" key="10">
    <source>
        <dbReference type="Proteomes" id="UP000366945"/>
    </source>
</evidence>
<dbReference type="PANTHER" id="PTHR43814:SF1">
    <property type="entry name" value="ARGININOSUCCINATE LYASE"/>
    <property type="match status" value="1"/>
</dbReference>
<keyword evidence="10" id="KW-1185">Reference proteome</keyword>
<dbReference type="InterPro" id="IPR029419">
    <property type="entry name" value="Arg_succ_lyase_C"/>
</dbReference>
<dbReference type="InterPro" id="IPR022761">
    <property type="entry name" value="Fumarate_lyase_N"/>
</dbReference>
<dbReference type="PANTHER" id="PTHR43814">
    <property type="entry name" value="ARGININOSUCCINATE LYASE"/>
    <property type="match status" value="1"/>
</dbReference>
<keyword evidence="6" id="KW-0732">Signal</keyword>
<dbReference type="EC" id="4.3.2.1" evidence="3"/>
<dbReference type="InterPro" id="IPR000362">
    <property type="entry name" value="Fumarate_lyase_fam"/>
</dbReference>
<keyword evidence="4" id="KW-0055">Arginine biosynthesis</keyword>
<evidence type="ECO:0000259" key="8">
    <source>
        <dbReference type="Pfam" id="PF14698"/>
    </source>
</evidence>
<dbReference type="InterPro" id="IPR008948">
    <property type="entry name" value="L-Aspartase-like"/>
</dbReference>
<keyword evidence="5 9" id="KW-0456">Lyase</keyword>
<dbReference type="Pfam" id="PF00206">
    <property type="entry name" value="Lyase_1"/>
    <property type="match status" value="1"/>
</dbReference>
<evidence type="ECO:0000259" key="7">
    <source>
        <dbReference type="Pfam" id="PF00206"/>
    </source>
</evidence>
<dbReference type="Gene3D" id="1.10.40.30">
    <property type="entry name" value="Fumarase/aspartase (C-terminal domain)"/>
    <property type="match status" value="1"/>
</dbReference>
<evidence type="ECO:0000256" key="3">
    <source>
        <dbReference type="ARBA" id="ARBA00012338"/>
    </source>
</evidence>
<evidence type="ECO:0000256" key="1">
    <source>
        <dbReference type="ARBA" id="ARBA00000985"/>
    </source>
</evidence>
<dbReference type="SUPFAM" id="SSF48557">
    <property type="entry name" value="L-aspartase-like"/>
    <property type="match status" value="1"/>
</dbReference>
<dbReference type="Pfam" id="PF14698">
    <property type="entry name" value="ASL_C2"/>
    <property type="match status" value="1"/>
</dbReference>
<evidence type="ECO:0000256" key="4">
    <source>
        <dbReference type="ARBA" id="ARBA00022571"/>
    </source>
</evidence>
<reference evidence="9 10" key="1">
    <citation type="submission" date="2019-08" db="EMBL/GenBank/DDBJ databases">
        <authorList>
            <person name="Peeters C."/>
        </authorList>
    </citation>
    <scope>NUCLEOTIDE SEQUENCE [LARGE SCALE GENOMIC DNA]</scope>
    <source>
        <strain evidence="9 10">LMG 31114</strain>
    </source>
</reference>
<protein>
    <recommendedName>
        <fullName evidence="3">argininosuccinate lyase</fullName>
        <ecNumber evidence="3">4.3.2.1</ecNumber>
    </recommendedName>
</protein>
<dbReference type="GO" id="GO:0042450">
    <property type="term" value="P:L-arginine biosynthetic process via ornithine"/>
    <property type="evidence" value="ECO:0007669"/>
    <property type="project" value="InterPro"/>
</dbReference>
<dbReference type="AlphaFoldDB" id="A0A5E4SN31"/>
<comment type="catalytic activity">
    <reaction evidence="1">
        <text>2-(N(omega)-L-arginino)succinate = fumarate + L-arginine</text>
        <dbReference type="Rhea" id="RHEA:24020"/>
        <dbReference type="ChEBI" id="CHEBI:29806"/>
        <dbReference type="ChEBI" id="CHEBI:32682"/>
        <dbReference type="ChEBI" id="CHEBI:57472"/>
        <dbReference type="EC" id="4.3.2.1"/>
    </reaction>
</comment>
<proteinExistence type="predicted"/>
<dbReference type="PRINTS" id="PR00149">
    <property type="entry name" value="FUMRATELYASE"/>
</dbReference>
<accession>A0A5E4SN31</accession>
<dbReference type="EMBL" id="CABPSK010000001">
    <property type="protein sequence ID" value="VVD75774.1"/>
    <property type="molecule type" value="Genomic_DNA"/>
</dbReference>
<organism evidence="9 10">
    <name type="scientific">Pandoraea pneumonica</name>
    <dbReference type="NCBI Taxonomy" id="2508299"/>
    <lineage>
        <taxon>Bacteria</taxon>
        <taxon>Pseudomonadati</taxon>
        <taxon>Pseudomonadota</taxon>
        <taxon>Betaproteobacteria</taxon>
        <taxon>Burkholderiales</taxon>
        <taxon>Burkholderiaceae</taxon>
        <taxon>Pandoraea</taxon>
    </lineage>
</organism>
<comment type="pathway">
    <text evidence="2">Amino-acid biosynthesis; L-arginine biosynthesis; L-arginine from L-ornithine and carbamoyl phosphate: step 3/3.</text>
</comment>
<feature type="signal peptide" evidence="6">
    <location>
        <begin position="1"/>
        <end position="23"/>
    </location>
</feature>
<dbReference type="InterPro" id="IPR009049">
    <property type="entry name" value="Argininosuccinate_lyase"/>
</dbReference>
<dbReference type="UniPathway" id="UPA00068">
    <property type="reaction ID" value="UER00114"/>
</dbReference>
<feature type="domain" description="Argininosuccinate lyase C-terminal" evidence="8">
    <location>
        <begin position="382"/>
        <end position="460"/>
    </location>
</feature>
<dbReference type="PRINTS" id="PR00145">
    <property type="entry name" value="ARGSUCLYASE"/>
</dbReference>
<evidence type="ECO:0000313" key="9">
    <source>
        <dbReference type="EMBL" id="VVD75774.1"/>
    </source>
</evidence>
<evidence type="ECO:0000256" key="2">
    <source>
        <dbReference type="ARBA" id="ARBA00004941"/>
    </source>
</evidence>
<feature type="domain" description="Fumarate lyase N-terminal" evidence="7">
    <location>
        <begin position="113"/>
        <end position="315"/>
    </location>
</feature>
<keyword evidence="4" id="KW-0028">Amino-acid biosynthesis</keyword>